<evidence type="ECO:0000259" key="15">
    <source>
        <dbReference type="PROSITE" id="PS51915"/>
    </source>
</evidence>
<feature type="domain" description="C2H2-type" evidence="14">
    <location>
        <begin position="627"/>
        <end position="654"/>
    </location>
</feature>
<dbReference type="SMART" id="SM00355">
    <property type="entry name" value="ZnF_C2H2"/>
    <property type="match status" value="11"/>
</dbReference>
<dbReference type="EMBL" id="KK107321">
    <property type="protein sequence ID" value="EZA52662.1"/>
    <property type="molecule type" value="Genomic_DNA"/>
</dbReference>
<dbReference type="InterPro" id="IPR013087">
    <property type="entry name" value="Znf_C2H2_type"/>
</dbReference>
<dbReference type="GO" id="GO:0008270">
    <property type="term" value="F:zinc ion binding"/>
    <property type="evidence" value="ECO:0007669"/>
    <property type="project" value="UniProtKB-UniRule"/>
</dbReference>
<keyword evidence="9" id="KW-0804">Transcription</keyword>
<feature type="domain" description="ZAD" evidence="15">
    <location>
        <begin position="22"/>
        <end position="94"/>
    </location>
</feature>
<feature type="region of interest" description="Disordered" evidence="13">
    <location>
        <begin position="354"/>
        <end position="388"/>
    </location>
</feature>
<feature type="domain" description="C2H2-type" evidence="14">
    <location>
        <begin position="599"/>
        <end position="626"/>
    </location>
</feature>
<keyword evidence="6 12" id="KW-0862">Zinc</keyword>
<feature type="compositionally biased region" description="Basic and acidic residues" evidence="13">
    <location>
        <begin position="357"/>
        <end position="374"/>
    </location>
</feature>
<feature type="binding site" evidence="12">
    <location>
        <position position="67"/>
    </location>
    <ligand>
        <name>Zn(2+)</name>
        <dbReference type="ChEBI" id="CHEBI:29105"/>
    </ligand>
</feature>
<evidence type="ECO:0000256" key="3">
    <source>
        <dbReference type="ARBA" id="ARBA00022723"/>
    </source>
</evidence>
<dbReference type="FunFam" id="3.30.160.60:FF:000075">
    <property type="entry name" value="Putative zinc finger protein 536"/>
    <property type="match status" value="1"/>
</dbReference>
<keyword evidence="8" id="KW-0238">DNA-binding</keyword>
<dbReference type="GO" id="GO:0000981">
    <property type="term" value="F:DNA-binding transcription factor activity, RNA polymerase II-specific"/>
    <property type="evidence" value="ECO:0007669"/>
    <property type="project" value="TreeGrafter"/>
</dbReference>
<dbReference type="InterPro" id="IPR036236">
    <property type="entry name" value="Znf_C2H2_sf"/>
</dbReference>
<dbReference type="PROSITE" id="PS50157">
    <property type="entry name" value="ZINC_FINGER_C2H2_2"/>
    <property type="match status" value="10"/>
</dbReference>
<dbReference type="FunFam" id="3.30.160.60:FF:000064">
    <property type="entry name" value="Early growth response protein 3"/>
    <property type="match status" value="1"/>
</dbReference>
<dbReference type="AlphaFoldDB" id="A0A026W995"/>
<feature type="compositionally biased region" description="Basic and acidic residues" evidence="13">
    <location>
        <begin position="522"/>
        <end position="533"/>
    </location>
</feature>
<evidence type="ECO:0000256" key="13">
    <source>
        <dbReference type="SAM" id="MobiDB-lite"/>
    </source>
</evidence>
<dbReference type="FunFam" id="3.30.160.60:FF:000303">
    <property type="entry name" value="Zinc finger protein 41"/>
    <property type="match status" value="1"/>
</dbReference>
<dbReference type="InterPro" id="IPR012934">
    <property type="entry name" value="Znf_AD"/>
</dbReference>
<evidence type="ECO:0000256" key="11">
    <source>
        <dbReference type="PROSITE-ProRule" id="PRU00042"/>
    </source>
</evidence>
<keyword evidence="5 11" id="KW-0863">Zinc-finger</keyword>
<feature type="domain" description="C2H2-type" evidence="14">
    <location>
        <begin position="567"/>
        <end position="594"/>
    </location>
</feature>
<dbReference type="Pfam" id="PF07776">
    <property type="entry name" value="zf-AD"/>
    <property type="match status" value="1"/>
</dbReference>
<dbReference type="Proteomes" id="UP000053097">
    <property type="component" value="Unassembled WGS sequence"/>
</dbReference>
<evidence type="ECO:0000256" key="1">
    <source>
        <dbReference type="ARBA" id="ARBA00004123"/>
    </source>
</evidence>
<evidence type="ECO:0000256" key="7">
    <source>
        <dbReference type="ARBA" id="ARBA00023015"/>
    </source>
</evidence>
<dbReference type="OMA" id="RHITMHT"/>
<evidence type="ECO:0000256" key="4">
    <source>
        <dbReference type="ARBA" id="ARBA00022737"/>
    </source>
</evidence>
<dbReference type="PROSITE" id="PS00028">
    <property type="entry name" value="ZINC_FINGER_C2H2_1"/>
    <property type="match status" value="10"/>
</dbReference>
<feature type="domain" description="C2H2-type" evidence="14">
    <location>
        <begin position="331"/>
        <end position="359"/>
    </location>
</feature>
<dbReference type="SUPFAM" id="SSF57716">
    <property type="entry name" value="Glucocorticoid receptor-like (DNA-binding domain)"/>
    <property type="match status" value="1"/>
</dbReference>
<evidence type="ECO:0000256" key="9">
    <source>
        <dbReference type="ARBA" id="ARBA00023163"/>
    </source>
</evidence>
<sequence length="833" mass="94169">MEVSNDDVMVNNTACTERLVGDECRVCLKSCTETRQLFHNGGGIPRKLMAVAAVQVEEGDGLPTSICLSCNHLLDLSYDFKCQIQRSDVKLREILQLQNEDTKNVVLIKDIISDVISDVACCKKPHSHIAQQIYSSHDIIAFDNTSTIQQPDATVNGESCMTHEFMQKTQEIVDPIGKDTQYDTLKDNVHNTEMIEVALCHETHTDNVLADQSDRSSGSTMEDKCVKQEQLLLPDDMTSGSLVDESREEDALKIEVKNDASLEDFESVAKQSAMLGTDNQGAKGSPNCSDDEEKLLISRTARQKCLHCIKTFTTKTALQRHMIIHKTKLRYVCYMCDKQFSNLAKLKSHVLSSHKSHAADTKAPQEQRQEDKRVSKASAKVTRSSNVVDATREEKRNFKFTCKVCSKQFIYQKSFLSHAKTHPEYNEETSDDVCHDQPANKTTSEQKDNKAPTFRENEFEEEEEEEEDDDDSDLPIESLQCTQCGKLFATKRNLKRHISTHSGLKFNCSTCGKGFSRIDKLKDHEQSKHKEEIFGNTDDEDDDEEDNENKVNENSESRKKDRHNRPHKCAHCPKAFAQAQSLANHVERHNRVKDTQKRFLCEKCSKCFAQSGSLVAHMRTHTGIKPYVCKICSRAFTKSTYLQLHLRTHSGEKPYICQYCSRAFARANTLARHITMHTGEAKYQCGICAKSFRRLTSLNEHTYTHTGQRPYACKLCTKRYNNAGSLYAHTKKCKAQQMSGSTTTPATFAVSAADNVPQQNDAPMPQLLIYSQRKLVDDAAVGQVAPTSQYMVANMHNQKTVPTNVIPPFTVEDPSVYNAKQFKNSYYAIYPNM</sequence>
<dbReference type="Gene3D" id="3.40.1800.20">
    <property type="match status" value="1"/>
</dbReference>
<evidence type="ECO:0000259" key="14">
    <source>
        <dbReference type="PROSITE" id="PS50157"/>
    </source>
</evidence>
<keyword evidence="7" id="KW-0805">Transcription regulation</keyword>
<evidence type="ECO:0000313" key="17">
    <source>
        <dbReference type="Proteomes" id="UP000053097"/>
    </source>
</evidence>
<feature type="domain" description="C2H2-type" evidence="14">
    <location>
        <begin position="506"/>
        <end position="532"/>
    </location>
</feature>
<feature type="domain" description="C2H2-type" evidence="14">
    <location>
        <begin position="655"/>
        <end position="682"/>
    </location>
</feature>
<evidence type="ECO:0000256" key="10">
    <source>
        <dbReference type="ARBA" id="ARBA00023242"/>
    </source>
</evidence>
<evidence type="ECO:0000256" key="12">
    <source>
        <dbReference type="PROSITE-ProRule" id="PRU01263"/>
    </source>
</evidence>
<feature type="region of interest" description="Disordered" evidence="13">
    <location>
        <begin position="422"/>
        <end position="476"/>
    </location>
</feature>
<keyword evidence="17" id="KW-1185">Reference proteome</keyword>
<dbReference type="PANTHER" id="PTHR24384:SF189">
    <property type="entry name" value="C2H2-TYPE DOMAIN-CONTAINING PROTEIN-RELATED"/>
    <property type="match status" value="1"/>
</dbReference>
<evidence type="ECO:0000256" key="5">
    <source>
        <dbReference type="ARBA" id="ARBA00022771"/>
    </source>
</evidence>
<dbReference type="FunFam" id="3.30.160.60:FF:000184">
    <property type="entry name" value="Zinc finger protein 333"/>
    <property type="match status" value="1"/>
</dbReference>
<evidence type="ECO:0000256" key="8">
    <source>
        <dbReference type="ARBA" id="ARBA00023125"/>
    </source>
</evidence>
<feature type="binding site" evidence="12">
    <location>
        <position position="24"/>
    </location>
    <ligand>
        <name>Zn(2+)</name>
        <dbReference type="ChEBI" id="CHEBI:29105"/>
    </ligand>
</feature>
<keyword evidence="4" id="KW-0677">Repeat</keyword>
<reference evidence="16 17" key="1">
    <citation type="journal article" date="2014" name="Curr. Biol.">
        <title>The genome of the clonal raider ant Cerapachys biroi.</title>
        <authorList>
            <person name="Oxley P.R."/>
            <person name="Ji L."/>
            <person name="Fetter-Pruneda I."/>
            <person name="McKenzie S.K."/>
            <person name="Li C."/>
            <person name="Hu H."/>
            <person name="Zhang G."/>
            <person name="Kronauer D.J."/>
        </authorList>
    </citation>
    <scope>NUCLEOTIDE SEQUENCE [LARGE SCALE GENOMIC DNA]</scope>
</reference>
<dbReference type="PROSITE" id="PS51915">
    <property type="entry name" value="ZAD"/>
    <property type="match status" value="1"/>
</dbReference>
<dbReference type="Gene3D" id="3.30.160.60">
    <property type="entry name" value="Classic Zinc Finger"/>
    <property type="match status" value="9"/>
</dbReference>
<dbReference type="Pfam" id="PF00096">
    <property type="entry name" value="zf-C2H2"/>
    <property type="match status" value="8"/>
</dbReference>
<feature type="compositionally biased region" description="Acidic residues" evidence="13">
    <location>
        <begin position="537"/>
        <end position="547"/>
    </location>
</feature>
<feature type="compositionally biased region" description="Acidic residues" evidence="13">
    <location>
        <begin position="458"/>
        <end position="474"/>
    </location>
</feature>
<name>A0A026W995_OOCBI</name>
<evidence type="ECO:0000256" key="6">
    <source>
        <dbReference type="ARBA" id="ARBA00022833"/>
    </source>
</evidence>
<keyword evidence="10" id="KW-0539">Nucleus</keyword>
<dbReference type="FunFam" id="3.30.160.60:FF:000100">
    <property type="entry name" value="Zinc finger 45-like"/>
    <property type="match status" value="1"/>
</dbReference>
<comment type="subcellular location">
    <subcellularLocation>
        <location evidence="1">Nucleus</location>
    </subcellularLocation>
</comment>
<protein>
    <recommendedName>
        <fullName evidence="18">Zinc finger protein</fullName>
    </recommendedName>
</protein>
<evidence type="ECO:0008006" key="18">
    <source>
        <dbReference type="Google" id="ProtNLM"/>
    </source>
</evidence>
<dbReference type="SUPFAM" id="SSF57667">
    <property type="entry name" value="beta-beta-alpha zinc fingers"/>
    <property type="match status" value="6"/>
</dbReference>
<feature type="compositionally biased region" description="Basic and acidic residues" evidence="13">
    <location>
        <begin position="444"/>
        <end position="457"/>
    </location>
</feature>
<evidence type="ECO:0000313" key="16">
    <source>
        <dbReference type="EMBL" id="EZA52662.1"/>
    </source>
</evidence>
<proteinExistence type="inferred from homology"/>
<feature type="binding site" evidence="12">
    <location>
        <position position="27"/>
    </location>
    <ligand>
        <name>Zn(2+)</name>
        <dbReference type="ChEBI" id="CHEBI:29105"/>
    </ligand>
</feature>
<organism evidence="16 17">
    <name type="scientific">Ooceraea biroi</name>
    <name type="common">Clonal raider ant</name>
    <name type="synonym">Cerapachys biroi</name>
    <dbReference type="NCBI Taxonomy" id="2015173"/>
    <lineage>
        <taxon>Eukaryota</taxon>
        <taxon>Metazoa</taxon>
        <taxon>Ecdysozoa</taxon>
        <taxon>Arthropoda</taxon>
        <taxon>Hexapoda</taxon>
        <taxon>Insecta</taxon>
        <taxon>Pterygota</taxon>
        <taxon>Neoptera</taxon>
        <taxon>Endopterygota</taxon>
        <taxon>Hymenoptera</taxon>
        <taxon>Apocrita</taxon>
        <taxon>Aculeata</taxon>
        <taxon>Formicoidea</taxon>
        <taxon>Formicidae</taxon>
        <taxon>Dorylinae</taxon>
        <taxon>Ooceraea</taxon>
    </lineage>
</organism>
<keyword evidence="3 12" id="KW-0479">Metal-binding</keyword>
<feature type="binding site" evidence="12">
    <location>
        <position position="70"/>
    </location>
    <ligand>
        <name>Zn(2+)</name>
        <dbReference type="ChEBI" id="CHEBI:29105"/>
    </ligand>
</feature>
<feature type="compositionally biased region" description="Basic and acidic residues" evidence="13">
    <location>
        <begin position="548"/>
        <end position="559"/>
    </location>
</feature>
<comment type="similarity">
    <text evidence="2">Belongs to the krueppel C2H2-type zinc-finger protein family.</text>
</comment>
<gene>
    <name evidence="16" type="ORF">X777_07043</name>
</gene>
<evidence type="ECO:0000256" key="2">
    <source>
        <dbReference type="ARBA" id="ARBA00006991"/>
    </source>
</evidence>
<dbReference type="PANTHER" id="PTHR24384">
    <property type="entry name" value="FINGER PUTATIVE TRANSCRIPTION FACTOR FAMILY-RELATED"/>
    <property type="match status" value="1"/>
</dbReference>
<dbReference type="SMART" id="SM00868">
    <property type="entry name" value="zf-AD"/>
    <property type="match status" value="1"/>
</dbReference>
<feature type="region of interest" description="Disordered" evidence="13">
    <location>
        <begin position="522"/>
        <end position="568"/>
    </location>
</feature>
<feature type="domain" description="C2H2-type" evidence="14">
    <location>
        <begin position="683"/>
        <end position="710"/>
    </location>
</feature>
<dbReference type="GO" id="GO:0005634">
    <property type="term" value="C:nucleus"/>
    <property type="evidence" value="ECO:0007669"/>
    <property type="project" value="UniProtKB-SubCell"/>
</dbReference>
<dbReference type="OrthoDB" id="28208at2759"/>
<feature type="domain" description="C2H2-type" evidence="14">
    <location>
        <begin position="303"/>
        <end position="325"/>
    </location>
</feature>
<feature type="domain" description="C2H2-type" evidence="14">
    <location>
        <begin position="400"/>
        <end position="427"/>
    </location>
</feature>
<accession>A0A026W995</accession>
<feature type="domain" description="C2H2-type" evidence="14">
    <location>
        <begin position="479"/>
        <end position="506"/>
    </location>
</feature>
<dbReference type="InterPro" id="IPR050752">
    <property type="entry name" value="C2H2-ZF_domain"/>
</dbReference>
<dbReference type="Pfam" id="PF13912">
    <property type="entry name" value="zf-C2H2_6"/>
    <property type="match status" value="2"/>
</dbReference>
<dbReference type="GO" id="GO:0000978">
    <property type="term" value="F:RNA polymerase II cis-regulatory region sequence-specific DNA binding"/>
    <property type="evidence" value="ECO:0007669"/>
    <property type="project" value="TreeGrafter"/>
</dbReference>